<evidence type="ECO:0000313" key="3">
    <source>
        <dbReference type="Proteomes" id="UP001280121"/>
    </source>
</evidence>
<proteinExistence type="predicted"/>
<protein>
    <recommendedName>
        <fullName evidence="1">Protein kinase domain-containing protein</fullName>
    </recommendedName>
</protein>
<dbReference type="Gene3D" id="1.10.510.10">
    <property type="entry name" value="Transferase(Phosphotransferase) domain 1"/>
    <property type="match status" value="1"/>
</dbReference>
<evidence type="ECO:0000313" key="2">
    <source>
        <dbReference type="EMBL" id="KAK2657033.1"/>
    </source>
</evidence>
<keyword evidence="3" id="KW-1185">Reference proteome</keyword>
<dbReference type="GO" id="GO:0004672">
    <property type="term" value="F:protein kinase activity"/>
    <property type="evidence" value="ECO:0007669"/>
    <property type="project" value="InterPro"/>
</dbReference>
<organism evidence="2 3">
    <name type="scientific">Dipteronia dyeriana</name>
    <dbReference type="NCBI Taxonomy" id="168575"/>
    <lineage>
        <taxon>Eukaryota</taxon>
        <taxon>Viridiplantae</taxon>
        <taxon>Streptophyta</taxon>
        <taxon>Embryophyta</taxon>
        <taxon>Tracheophyta</taxon>
        <taxon>Spermatophyta</taxon>
        <taxon>Magnoliopsida</taxon>
        <taxon>eudicotyledons</taxon>
        <taxon>Gunneridae</taxon>
        <taxon>Pentapetalae</taxon>
        <taxon>rosids</taxon>
        <taxon>malvids</taxon>
        <taxon>Sapindales</taxon>
        <taxon>Sapindaceae</taxon>
        <taxon>Hippocastanoideae</taxon>
        <taxon>Acereae</taxon>
        <taxon>Dipteronia</taxon>
    </lineage>
</organism>
<dbReference type="InterPro" id="IPR000719">
    <property type="entry name" value="Prot_kinase_dom"/>
</dbReference>
<dbReference type="Proteomes" id="UP001280121">
    <property type="component" value="Unassembled WGS sequence"/>
</dbReference>
<dbReference type="GO" id="GO:0005524">
    <property type="term" value="F:ATP binding"/>
    <property type="evidence" value="ECO:0007669"/>
    <property type="project" value="InterPro"/>
</dbReference>
<name>A0AAD9XCW8_9ROSI</name>
<dbReference type="InterPro" id="IPR011009">
    <property type="entry name" value="Kinase-like_dom_sf"/>
</dbReference>
<feature type="domain" description="Protein kinase" evidence="1">
    <location>
        <begin position="1"/>
        <end position="175"/>
    </location>
</feature>
<comment type="caution">
    <text evidence="2">The sequence shown here is derived from an EMBL/GenBank/DDBJ whole genome shotgun (WGS) entry which is preliminary data.</text>
</comment>
<dbReference type="EMBL" id="JANJYI010000003">
    <property type="protein sequence ID" value="KAK2657033.1"/>
    <property type="molecule type" value="Genomic_DNA"/>
</dbReference>
<dbReference type="GO" id="GO:0016020">
    <property type="term" value="C:membrane"/>
    <property type="evidence" value="ECO:0007669"/>
    <property type="project" value="TreeGrafter"/>
</dbReference>
<dbReference type="AlphaFoldDB" id="A0AAD9XCW8"/>
<evidence type="ECO:0000259" key="1">
    <source>
        <dbReference type="PROSITE" id="PS50011"/>
    </source>
</evidence>
<dbReference type="SUPFAM" id="SSF56112">
    <property type="entry name" value="Protein kinase-like (PK-like)"/>
    <property type="match status" value="1"/>
</dbReference>
<dbReference type="InterPro" id="IPR051564">
    <property type="entry name" value="LRR_receptor-like_kinase"/>
</dbReference>
<dbReference type="PROSITE" id="PS50011">
    <property type="entry name" value="PROTEIN_KINASE_DOM"/>
    <property type="match status" value="1"/>
</dbReference>
<gene>
    <name evidence="2" type="ORF">Ddye_010085</name>
</gene>
<dbReference type="InterPro" id="IPR001245">
    <property type="entry name" value="Ser-Thr/Tyr_kinase_cat_dom"/>
</dbReference>
<sequence length="186" mass="20882">MTAQVGDFGLAKFLSEASNSPSKNQPISVGLKGSIGYIPLEYMGGQVSILGDIYSYGVLLMEMFTGKGPTDSKFEDDLSIYNFVLMALPNHVMDIIDPSMLFEEENDEEISPNHKEEKAVVTDNDPQVGIQSREIEEHLVSVMRIGLACSSTSPRERMPMEDILKNLYAIRDSFLRSSNRNRRRLR</sequence>
<reference evidence="2" key="1">
    <citation type="journal article" date="2023" name="Plant J.">
        <title>Genome sequences and population genomics provide insights into the demographic history, inbreeding, and mutation load of two 'living fossil' tree species of Dipteronia.</title>
        <authorList>
            <person name="Feng Y."/>
            <person name="Comes H.P."/>
            <person name="Chen J."/>
            <person name="Zhu S."/>
            <person name="Lu R."/>
            <person name="Zhang X."/>
            <person name="Li P."/>
            <person name="Qiu J."/>
            <person name="Olsen K.M."/>
            <person name="Qiu Y."/>
        </authorList>
    </citation>
    <scope>NUCLEOTIDE SEQUENCE</scope>
    <source>
        <strain evidence="2">KIB01</strain>
    </source>
</reference>
<dbReference type="PANTHER" id="PTHR48055:SF55">
    <property type="entry name" value="PROTEIN KINASE DOMAIN-CONTAINING PROTEIN"/>
    <property type="match status" value="1"/>
</dbReference>
<accession>A0AAD9XCW8</accession>
<dbReference type="PANTHER" id="PTHR48055">
    <property type="entry name" value="LEUCINE-RICH REPEAT RECEPTOR PROTEIN KINASE EMS1"/>
    <property type="match status" value="1"/>
</dbReference>
<dbReference type="Pfam" id="PF07714">
    <property type="entry name" value="PK_Tyr_Ser-Thr"/>
    <property type="match status" value="1"/>
</dbReference>